<comment type="caution">
    <text evidence="5">The sequence shown here is derived from an EMBL/GenBank/DDBJ whole genome shotgun (WGS) entry which is preliminary data.</text>
</comment>
<evidence type="ECO:0000259" key="3">
    <source>
        <dbReference type="SMART" id="SM00742"/>
    </source>
</evidence>
<dbReference type="EMBL" id="ALBS01000012">
    <property type="protein sequence ID" value="EJT52909.1"/>
    <property type="molecule type" value="Genomic_DNA"/>
</dbReference>
<reference evidence="5 6" key="1">
    <citation type="journal article" date="2012" name="Eukaryot. Cell">
        <title>Draft genome sequence of CBS 2479, the standard type strain of Trichosporon asahii.</title>
        <authorList>
            <person name="Yang R.Y."/>
            <person name="Li H.T."/>
            <person name="Zhu H."/>
            <person name="Zhou G.P."/>
            <person name="Wang M."/>
            <person name="Wang L."/>
        </authorList>
    </citation>
    <scope>NUCLEOTIDE SEQUENCE [LARGE SCALE GENOMIC DNA]</scope>
    <source>
        <strain evidence="6">ATCC 90039 / CBS 2479 / JCM 2466 / KCTC 7840 / NCYC 2677 / UAMH 7654</strain>
    </source>
</reference>
<dbReference type="InterPro" id="IPR028268">
    <property type="entry name" value="Pianissimo_fam"/>
</dbReference>
<dbReference type="InterPro" id="IPR029453">
    <property type="entry name" value="Rictor_IV"/>
</dbReference>
<evidence type="ECO:0000259" key="4">
    <source>
        <dbReference type="SMART" id="SM01308"/>
    </source>
</evidence>
<feature type="region of interest" description="Disordered" evidence="2">
    <location>
        <begin position="538"/>
        <end position="572"/>
    </location>
</feature>
<dbReference type="SUPFAM" id="SSF46585">
    <property type="entry name" value="HR1 repeat"/>
    <property type="match status" value="1"/>
</dbReference>
<dbReference type="SUPFAM" id="SSF48371">
    <property type="entry name" value="ARM repeat"/>
    <property type="match status" value="1"/>
</dbReference>
<name>J6F751_TRIAS</name>
<feature type="compositionally biased region" description="Basic and acidic residues" evidence="2">
    <location>
        <begin position="559"/>
        <end position="568"/>
    </location>
</feature>
<dbReference type="RefSeq" id="XP_014183870.1">
    <property type="nucleotide sequence ID" value="XM_014328395.1"/>
</dbReference>
<evidence type="ECO:0000313" key="6">
    <source>
        <dbReference type="Proteomes" id="UP000002748"/>
    </source>
</evidence>
<dbReference type="InterPro" id="IPR029451">
    <property type="entry name" value="RICTOR_M"/>
</dbReference>
<comment type="similarity">
    <text evidence="1">Belongs to the RICTOR family.</text>
</comment>
<dbReference type="KEGG" id="tasa:A1Q1_00656"/>
<feature type="domain" description="REM-1" evidence="3">
    <location>
        <begin position="7"/>
        <end position="72"/>
    </location>
</feature>
<dbReference type="PANTHER" id="PTHR13298:SF11">
    <property type="entry name" value="RAPAMYCIN-INSENSITIVE COMPANION OF MTOR"/>
    <property type="match status" value="1"/>
</dbReference>
<dbReference type="Proteomes" id="UP000002748">
    <property type="component" value="Unassembled WGS sequence"/>
</dbReference>
<accession>J6F751</accession>
<feature type="compositionally biased region" description="Basic and acidic residues" evidence="2">
    <location>
        <begin position="74"/>
        <end position="90"/>
    </location>
</feature>
<dbReference type="SMART" id="SM01308">
    <property type="entry name" value="RICTOR_N"/>
    <property type="match status" value="1"/>
</dbReference>
<dbReference type="GO" id="GO:0031932">
    <property type="term" value="C:TORC2 complex"/>
    <property type="evidence" value="ECO:0007669"/>
    <property type="project" value="InterPro"/>
</dbReference>
<evidence type="ECO:0000256" key="1">
    <source>
        <dbReference type="ARBA" id="ARBA00008878"/>
    </source>
</evidence>
<feature type="compositionally biased region" description="Polar residues" evidence="2">
    <location>
        <begin position="789"/>
        <end position="800"/>
    </location>
</feature>
<dbReference type="InterPro" id="IPR036274">
    <property type="entry name" value="HR1_rpt_sf"/>
</dbReference>
<gene>
    <name evidence="5" type="ORF">A1Q1_00656</name>
</gene>
<evidence type="ECO:0000256" key="2">
    <source>
        <dbReference type="SAM" id="MobiDB-lite"/>
    </source>
</evidence>
<dbReference type="InterPro" id="IPR011072">
    <property type="entry name" value="HR1_rho-bd"/>
</dbReference>
<dbReference type="Pfam" id="PF14666">
    <property type="entry name" value="RICTOR_M"/>
    <property type="match status" value="1"/>
</dbReference>
<feature type="region of interest" description="Disordered" evidence="2">
    <location>
        <begin position="610"/>
        <end position="643"/>
    </location>
</feature>
<dbReference type="GeneID" id="25984170"/>
<organism evidence="5 6">
    <name type="scientific">Trichosporon asahii var. asahii (strain ATCC 90039 / CBS 2479 / JCM 2466 / KCTC 7840 / NBRC 103889/ NCYC 2677 / UAMH 7654)</name>
    <name type="common">Yeast</name>
    <dbReference type="NCBI Taxonomy" id="1186058"/>
    <lineage>
        <taxon>Eukaryota</taxon>
        <taxon>Fungi</taxon>
        <taxon>Dikarya</taxon>
        <taxon>Basidiomycota</taxon>
        <taxon>Agaricomycotina</taxon>
        <taxon>Tremellomycetes</taxon>
        <taxon>Trichosporonales</taxon>
        <taxon>Trichosporonaceae</taxon>
        <taxon>Trichosporon</taxon>
    </lineage>
</organism>
<sequence length="837" mass="93571">MTCNADRQVESLMSKLAIEKRVQYGAEKMLDRTGDEQEQVKQRITAQLESANGNIKTLEDRLERLRGTPTPTARDAERSQHDGDVAHVDFAECGQRGDSPRSTPTHPSLSLAGSPAPDVDEEHLASLRISVRAYLRKLRDVSHYEGKGKEVDRGEDGWEALTNLADLFKKNPGLQKQVDMHDVLHCTMPFLADTASVSQRAAAYRLLRYTLSRRNWGLMLNAGIETFTRDAKAVCEREQALRLIRAVVTLPIDELHDPCPTLNYKVALRPGFVRAVVSAAENPDDPMHTVCMETLTEIALLDLECLLRADAFRVILNAFKDGPFELGLGMTGLMLYLVNWPHTRQLLVPGSDLETVLVGLTEQYGKIPSRQMQKHLDNLDHCSDFRAIKSLISSLFVPMAEMRAPSWTSAFLDGRRLTVYNRAYEATKGEFAQEVTDDDEMPHRLNLVDNYIAFLLAVFIEAGLLEDESCTQPVNRKATLLLGEILQLASHILPLQYAARIQESLLRSQRQVQQMKLRLGLQIEDKQFQAMINESGPRPQQVELRHHHGVAPGPPAEPETTRRGHQSDQVHPAPLLLPAPVQQPLLGNPADKSGWLCVYLANPSAELQMGAARASASHDDADQPRGPEVPRRRQAPAPDCGVPDRAGPVCRSAGVAALLLRRQARAHPLLRLLRDDWYPDQTPGRHPFFTCFYHLCELRSRGDIIKLIIECCDYTINAHPRIVLSKALTSSFLLLVTQLYDPAMEVCEIAVMYLEEACSNPDNLEKVVQLRPTLEHLGDIGANLFLPTNDRTPSQGSPAHSPTHRYPPPTSQRWHSGGHRRGRASSTWARASRRART</sequence>
<dbReference type="OrthoDB" id="271111at2759"/>
<dbReference type="Pfam" id="PF02185">
    <property type="entry name" value="HR1"/>
    <property type="match status" value="1"/>
</dbReference>
<feature type="region of interest" description="Disordered" evidence="2">
    <location>
        <begin position="62"/>
        <end position="118"/>
    </location>
</feature>
<feature type="compositionally biased region" description="Basic and acidic residues" evidence="2">
    <location>
        <begin position="616"/>
        <end position="631"/>
    </location>
</feature>
<dbReference type="SMART" id="SM00742">
    <property type="entry name" value="Hr1"/>
    <property type="match status" value="1"/>
</dbReference>
<dbReference type="GO" id="GO:0038203">
    <property type="term" value="P:TORC2 signaling"/>
    <property type="evidence" value="ECO:0007669"/>
    <property type="project" value="TreeGrafter"/>
</dbReference>
<evidence type="ECO:0000313" key="5">
    <source>
        <dbReference type="EMBL" id="EJT52909.1"/>
    </source>
</evidence>
<dbReference type="InterPro" id="IPR028267">
    <property type="entry name" value="Pianissimo_N"/>
</dbReference>
<dbReference type="PANTHER" id="PTHR13298">
    <property type="entry name" value="CYTOSOLIC REGULATOR PIANISSIMO"/>
    <property type="match status" value="1"/>
</dbReference>
<dbReference type="VEuPathDB" id="FungiDB:A1Q1_00656"/>
<dbReference type="SMART" id="SM01303">
    <property type="entry name" value="RasGEF_N_2"/>
    <property type="match status" value="1"/>
</dbReference>
<feature type="region of interest" description="Disordered" evidence="2">
    <location>
        <begin position="787"/>
        <end position="837"/>
    </location>
</feature>
<dbReference type="Pfam" id="PF14664">
    <property type="entry name" value="RICTOR_N"/>
    <property type="match status" value="1"/>
</dbReference>
<dbReference type="Pfam" id="PF14663">
    <property type="entry name" value="RasGEF_N_2"/>
    <property type="match status" value="1"/>
</dbReference>
<feature type="domain" description="Rapamycin-insensitive companion of mTOR N-terminal" evidence="4">
    <location>
        <begin position="158"/>
        <end position="494"/>
    </location>
</feature>
<proteinExistence type="inferred from homology"/>
<protein>
    <submittedName>
        <fullName evidence="5">Uncharacterized protein</fullName>
    </submittedName>
</protein>
<dbReference type="HOGENOM" id="CLU_339534_0_0_1"/>
<dbReference type="AlphaFoldDB" id="J6F751"/>
<dbReference type="InterPro" id="IPR016024">
    <property type="entry name" value="ARM-type_fold"/>
</dbReference>